<dbReference type="Proteomes" id="UP000266313">
    <property type="component" value="Chromosome"/>
</dbReference>
<keyword evidence="1" id="KW-1133">Transmembrane helix</keyword>
<feature type="transmembrane region" description="Helical" evidence="1">
    <location>
        <begin position="133"/>
        <end position="152"/>
    </location>
</feature>
<dbReference type="Pfam" id="PF12040">
    <property type="entry name" value="DUF3526"/>
    <property type="match status" value="1"/>
</dbReference>
<keyword evidence="1" id="KW-0472">Membrane</keyword>
<dbReference type="PANTHER" id="PTHR43471">
    <property type="entry name" value="ABC TRANSPORTER PERMEASE"/>
    <property type="match status" value="1"/>
</dbReference>
<feature type="transmembrane region" description="Helical" evidence="1">
    <location>
        <begin position="21"/>
        <end position="41"/>
    </location>
</feature>
<proteinExistence type="predicted"/>
<dbReference type="InterPro" id="IPR021913">
    <property type="entry name" value="DUF3526"/>
</dbReference>
<sequence length="483" mass="53877">MNTAFRATLVKEFKEVRRDGRLLACILIVFALVAAAGAAGWQHGRDLERQRLAATQAERARWLGQGENNPHNAAHYGVYVFRPLSALATLDPGIVDFVGQSVWLEAHRQNESVYRPAQDTTAVQRFAPLTAAMALQLFGPLLIILLGFNAVAGEREQGTLRQVLSQGADLRGWVLGKAALLLAAALVVLTPAGIVSAFAGDDGLPFLWSRALPYAAVYFLYLAIFAGLTLAVSARTESARTSLAILLSLWAFSCILAPRAVASIAESLYPLPAANEWRAALRADLKAGHLSEQTIKADLMRRHGVDQVEDLPVNWRGILIQRNEEGSNEVFDRHFGRIFDQIRRQDEVYQWGALISPLLALQTLSMALAGTDFEHHRDFVRAAEDHRRRIQWILNEDLSRHLEKDWGEYQAGPELWGRIPEFRYEPSPFRDLAGRYRTAAFLLLAWSVGCAVWGARIVRRLAPSITDFVWKKEESDVDRPVEA</sequence>
<dbReference type="GO" id="GO:0005886">
    <property type="term" value="C:plasma membrane"/>
    <property type="evidence" value="ECO:0007669"/>
    <property type="project" value="UniProtKB-SubCell"/>
</dbReference>
<feature type="transmembrane region" description="Helical" evidence="1">
    <location>
        <begin position="173"/>
        <end position="199"/>
    </location>
</feature>
<reference evidence="2 3" key="1">
    <citation type="submission" date="2016-12" db="EMBL/GenBank/DDBJ databases">
        <title>Genome sequencing of Methylocaldum marinum.</title>
        <authorList>
            <person name="Takeuchi M."/>
            <person name="Kamagata Y."/>
            <person name="Hiraoka S."/>
            <person name="Oshima K."/>
            <person name="Hattori M."/>
            <person name="Iwasaki W."/>
        </authorList>
    </citation>
    <scope>NUCLEOTIDE SEQUENCE [LARGE SCALE GENOMIC DNA]</scope>
    <source>
        <strain evidence="2 3">S8</strain>
    </source>
</reference>
<dbReference type="EMBL" id="AP017928">
    <property type="protein sequence ID" value="BBA36686.1"/>
    <property type="molecule type" value="Genomic_DNA"/>
</dbReference>
<evidence type="ECO:0000256" key="1">
    <source>
        <dbReference type="SAM" id="Phobius"/>
    </source>
</evidence>
<evidence type="ECO:0000313" key="3">
    <source>
        <dbReference type="Proteomes" id="UP000266313"/>
    </source>
</evidence>
<organism evidence="2 3">
    <name type="scientific">Methylocaldum marinum</name>
    <dbReference type="NCBI Taxonomy" id="1432792"/>
    <lineage>
        <taxon>Bacteria</taxon>
        <taxon>Pseudomonadati</taxon>
        <taxon>Pseudomonadota</taxon>
        <taxon>Gammaproteobacteria</taxon>
        <taxon>Methylococcales</taxon>
        <taxon>Methylococcaceae</taxon>
        <taxon>Methylocaldum</taxon>
    </lineage>
</organism>
<protein>
    <recommendedName>
        <fullName evidence="4">ABC transporter permease</fullName>
    </recommendedName>
</protein>
<name>A0A250KYV0_9GAMM</name>
<gene>
    <name evidence="2" type="ORF">sS8_4763</name>
</gene>
<dbReference type="PANTHER" id="PTHR43471:SF1">
    <property type="entry name" value="ABC TRANSPORTER PERMEASE PROTEIN NOSY-RELATED"/>
    <property type="match status" value="1"/>
</dbReference>
<accession>A0A250KYV0</accession>
<dbReference type="GO" id="GO:0140359">
    <property type="term" value="F:ABC-type transporter activity"/>
    <property type="evidence" value="ECO:0007669"/>
    <property type="project" value="InterPro"/>
</dbReference>
<evidence type="ECO:0000313" key="2">
    <source>
        <dbReference type="EMBL" id="BBA36686.1"/>
    </source>
</evidence>
<dbReference type="KEGG" id="mmai:sS8_4763"/>
<feature type="transmembrane region" description="Helical" evidence="1">
    <location>
        <begin position="211"/>
        <end position="231"/>
    </location>
</feature>
<dbReference type="AlphaFoldDB" id="A0A250KYV0"/>
<dbReference type="OrthoDB" id="184009at2"/>
<dbReference type="Pfam" id="PF12679">
    <property type="entry name" value="ABC2_membrane_2"/>
    <property type="match status" value="1"/>
</dbReference>
<feature type="transmembrane region" description="Helical" evidence="1">
    <location>
        <begin position="243"/>
        <end position="262"/>
    </location>
</feature>
<dbReference type="RefSeq" id="WP_119631819.1">
    <property type="nucleotide sequence ID" value="NZ_AP017928.1"/>
</dbReference>
<keyword evidence="3" id="KW-1185">Reference proteome</keyword>
<evidence type="ECO:0008006" key="4">
    <source>
        <dbReference type="Google" id="ProtNLM"/>
    </source>
</evidence>
<keyword evidence="1" id="KW-0812">Transmembrane</keyword>